<dbReference type="SUPFAM" id="SSF51126">
    <property type="entry name" value="Pectin lyase-like"/>
    <property type="match status" value="1"/>
</dbReference>
<dbReference type="Proteomes" id="UP000477779">
    <property type="component" value="Unassembled WGS sequence"/>
</dbReference>
<feature type="non-terminal residue" evidence="2">
    <location>
        <position position="124"/>
    </location>
</feature>
<name>A0AAJ2ZN32_9ACTN</name>
<dbReference type="AlphaFoldDB" id="A0AAJ2ZN32"/>
<accession>A0AAJ2ZN32</accession>
<sequence length="124" mass="13627">KDKDKDARDRGEWDADGADHGKVREVPCDDDDLVEALDLANRDHGGTLKLAENCTYELDRKDRKFGAALPEIKQDITIKGNGSTIKRDSEDTFRIFRVVDGGELTLKDLTVKGGNATAFKYGGG</sequence>
<reference evidence="2 3" key="1">
    <citation type="submission" date="2020-02" db="EMBL/GenBank/DDBJ databases">
        <title>WGS of Micromonospora spp. isolated from hot spring.</title>
        <authorList>
            <person name="Thawai C."/>
        </authorList>
    </citation>
    <scope>NUCLEOTIDE SEQUENCE [LARGE SCALE GENOMIC DNA]</scope>
    <source>
        <strain evidence="2 3">TMS7</strain>
    </source>
</reference>
<comment type="caution">
    <text evidence="2">The sequence shown here is derived from an EMBL/GenBank/DDBJ whole genome shotgun (WGS) entry which is preliminary data.</text>
</comment>
<feature type="non-terminal residue" evidence="2">
    <location>
        <position position="1"/>
    </location>
</feature>
<evidence type="ECO:0000313" key="2">
    <source>
        <dbReference type="EMBL" id="NES32039.1"/>
    </source>
</evidence>
<proteinExistence type="predicted"/>
<evidence type="ECO:0000313" key="3">
    <source>
        <dbReference type="Proteomes" id="UP000477779"/>
    </source>
</evidence>
<dbReference type="EMBL" id="JAAHBZ010000036">
    <property type="protein sequence ID" value="NES32039.1"/>
    <property type="molecule type" value="Genomic_DNA"/>
</dbReference>
<feature type="region of interest" description="Disordered" evidence="1">
    <location>
        <begin position="1"/>
        <end position="25"/>
    </location>
</feature>
<dbReference type="InterPro" id="IPR011050">
    <property type="entry name" value="Pectin_lyase_fold/virulence"/>
</dbReference>
<organism evidence="2 3">
    <name type="scientific">Micromonospora terminaliae</name>
    <dbReference type="NCBI Taxonomy" id="1914461"/>
    <lineage>
        <taxon>Bacteria</taxon>
        <taxon>Bacillati</taxon>
        <taxon>Actinomycetota</taxon>
        <taxon>Actinomycetes</taxon>
        <taxon>Micromonosporales</taxon>
        <taxon>Micromonosporaceae</taxon>
        <taxon>Micromonospora</taxon>
    </lineage>
</organism>
<gene>
    <name evidence="2" type="ORF">G3561_31375</name>
</gene>
<evidence type="ECO:0000256" key="1">
    <source>
        <dbReference type="SAM" id="MobiDB-lite"/>
    </source>
</evidence>
<protein>
    <submittedName>
        <fullName evidence="2">Uncharacterized protein</fullName>
    </submittedName>
</protein>